<feature type="region of interest" description="Disordered" evidence="2">
    <location>
        <begin position="41"/>
        <end position="69"/>
    </location>
</feature>
<dbReference type="InterPro" id="IPR005026">
    <property type="entry name" value="SAPAP"/>
</dbReference>
<dbReference type="OrthoDB" id="10023951at2759"/>
<accession>A0A183ATR3</accession>
<name>A0A183ATR3_9TREM</name>
<evidence type="ECO:0000256" key="2">
    <source>
        <dbReference type="SAM" id="MobiDB-lite"/>
    </source>
</evidence>
<dbReference type="PANTHER" id="PTHR12353">
    <property type="entry name" value="DISKS LARGE-ASSOCIATED PROTEIN DAP SAP90/PSD-95-ASSOCIATED PROTEIN"/>
    <property type="match status" value="1"/>
</dbReference>
<protein>
    <submittedName>
        <fullName evidence="5">Discs, large (Drosophila) homolog-associated protein 2b</fullName>
    </submittedName>
</protein>
<sequence length="295" mass="32112">MSALLSASQRLVNGTYDKRDHFAQGDVGYTSLTHSLHESILEEPNEDSRTPCPSEHVPIRSQSVDKTSEPSDVIDGNYFLRVTDQVQSEIAILIDQTEADLESGPMDEEVAGLLRTAVGKAKLLVSEKFVQFRNLCQQNLDWLAAQQSGSSVKTDGPDLVTLVSDLDGFWAMVMLQVDDVRAQFAKVNELRINGWHLPQGNDDIGSKVKSNGVGPSGDGNTADGTKTPVSKSTTRKQNSGSKSTHPRDDSAARAKARERLAMAKREMRAKQMEAMANNTQGAHVTTGGEDLFILV</sequence>
<dbReference type="GO" id="GO:0023052">
    <property type="term" value="P:signaling"/>
    <property type="evidence" value="ECO:0007669"/>
    <property type="project" value="InterPro"/>
</dbReference>
<dbReference type="EMBL" id="UZAN01048931">
    <property type="protein sequence ID" value="VDP86916.1"/>
    <property type="molecule type" value="Genomic_DNA"/>
</dbReference>
<dbReference type="Proteomes" id="UP000272942">
    <property type="component" value="Unassembled WGS sequence"/>
</dbReference>
<feature type="compositionally biased region" description="Basic and acidic residues" evidence="2">
    <location>
        <begin position="245"/>
        <end position="255"/>
    </location>
</feature>
<dbReference type="GO" id="GO:0060090">
    <property type="term" value="F:molecular adaptor activity"/>
    <property type="evidence" value="ECO:0007669"/>
    <property type="project" value="TreeGrafter"/>
</dbReference>
<gene>
    <name evidence="3" type="ORF">ECPE_LOCUS10348</name>
</gene>
<dbReference type="GO" id="GO:0099572">
    <property type="term" value="C:postsynaptic specialization"/>
    <property type="evidence" value="ECO:0007669"/>
    <property type="project" value="TreeGrafter"/>
</dbReference>
<proteinExistence type="inferred from homology"/>
<evidence type="ECO:0000256" key="1">
    <source>
        <dbReference type="ARBA" id="ARBA00008839"/>
    </source>
</evidence>
<feature type="compositionally biased region" description="Polar residues" evidence="2">
    <location>
        <begin position="218"/>
        <end position="243"/>
    </location>
</feature>
<dbReference type="PANTHER" id="PTHR12353:SF31">
    <property type="entry name" value="LD44824P"/>
    <property type="match status" value="1"/>
</dbReference>
<organism evidence="5">
    <name type="scientific">Echinostoma caproni</name>
    <dbReference type="NCBI Taxonomy" id="27848"/>
    <lineage>
        <taxon>Eukaryota</taxon>
        <taxon>Metazoa</taxon>
        <taxon>Spiralia</taxon>
        <taxon>Lophotrochozoa</taxon>
        <taxon>Platyhelminthes</taxon>
        <taxon>Trematoda</taxon>
        <taxon>Digenea</taxon>
        <taxon>Plagiorchiida</taxon>
        <taxon>Echinostomata</taxon>
        <taxon>Echinostomatoidea</taxon>
        <taxon>Echinostomatidae</taxon>
        <taxon>Echinostoma</taxon>
    </lineage>
</organism>
<evidence type="ECO:0000313" key="4">
    <source>
        <dbReference type="Proteomes" id="UP000272942"/>
    </source>
</evidence>
<comment type="similarity">
    <text evidence="1">Belongs to the SAPAP family.</text>
</comment>
<reference evidence="3 4" key="2">
    <citation type="submission" date="2018-11" db="EMBL/GenBank/DDBJ databases">
        <authorList>
            <consortium name="Pathogen Informatics"/>
        </authorList>
    </citation>
    <scope>NUCLEOTIDE SEQUENCE [LARGE SCALE GENOMIC DNA]</scope>
    <source>
        <strain evidence="3 4">Egypt</strain>
    </source>
</reference>
<keyword evidence="4" id="KW-1185">Reference proteome</keyword>
<dbReference type="Pfam" id="PF03359">
    <property type="entry name" value="GKAP"/>
    <property type="match status" value="1"/>
</dbReference>
<evidence type="ECO:0000313" key="3">
    <source>
        <dbReference type="EMBL" id="VDP86916.1"/>
    </source>
</evidence>
<dbReference type="WBParaSite" id="ECPE_0001038001-mRNA-1">
    <property type="protein sequence ID" value="ECPE_0001038001-mRNA-1"/>
    <property type="gene ID" value="ECPE_0001038001"/>
</dbReference>
<evidence type="ECO:0000313" key="5">
    <source>
        <dbReference type="WBParaSite" id="ECPE_0001038001-mRNA-1"/>
    </source>
</evidence>
<dbReference type="GO" id="GO:0098978">
    <property type="term" value="C:glutamatergic synapse"/>
    <property type="evidence" value="ECO:0007669"/>
    <property type="project" value="TreeGrafter"/>
</dbReference>
<feature type="region of interest" description="Disordered" evidence="2">
    <location>
        <begin position="195"/>
        <end position="255"/>
    </location>
</feature>
<reference evidence="5" key="1">
    <citation type="submission" date="2016-06" db="UniProtKB">
        <authorList>
            <consortium name="WormBaseParasite"/>
        </authorList>
    </citation>
    <scope>IDENTIFICATION</scope>
</reference>
<dbReference type="AlphaFoldDB" id="A0A183ATR3"/>